<dbReference type="GO" id="GO:0016853">
    <property type="term" value="F:isomerase activity"/>
    <property type="evidence" value="ECO:0007669"/>
    <property type="project" value="UniProtKB-KW"/>
</dbReference>
<dbReference type="AlphaFoldDB" id="A0A5N0VF02"/>
<dbReference type="GO" id="GO:0005886">
    <property type="term" value="C:plasma membrane"/>
    <property type="evidence" value="ECO:0007669"/>
    <property type="project" value="TreeGrafter"/>
</dbReference>
<gene>
    <name evidence="3" type="ORF">FPZ12_006435</name>
</gene>
<dbReference type="GO" id="GO:0046872">
    <property type="term" value="F:metal ion binding"/>
    <property type="evidence" value="ECO:0007669"/>
    <property type="project" value="InterPro"/>
</dbReference>
<feature type="domain" description="Mycothiol-dependent maleylpyruvate isomerase metal-binding" evidence="2">
    <location>
        <begin position="8"/>
        <end position="127"/>
    </location>
</feature>
<accession>A0A5N0VF02</accession>
<dbReference type="InterPro" id="IPR024344">
    <property type="entry name" value="MDMPI_metal-binding"/>
</dbReference>
<dbReference type="InterPro" id="IPR017517">
    <property type="entry name" value="Maleyloyr_isom"/>
</dbReference>
<name>A0A5N0VF02_9PSEU</name>
<evidence type="ECO:0000313" key="3">
    <source>
        <dbReference type="EMBL" id="KAA9164896.1"/>
    </source>
</evidence>
<protein>
    <submittedName>
        <fullName evidence="3">Maleylpyruvate isomerase family mycothiol-dependent enzyme</fullName>
    </submittedName>
</protein>
<proteinExistence type="predicted"/>
<dbReference type="NCBIfam" id="TIGR03083">
    <property type="entry name" value="maleylpyruvate isomerase family mycothiol-dependent enzyme"/>
    <property type="match status" value="1"/>
</dbReference>
<evidence type="ECO:0000259" key="2">
    <source>
        <dbReference type="Pfam" id="PF11716"/>
    </source>
</evidence>
<keyword evidence="4" id="KW-1185">Reference proteome</keyword>
<evidence type="ECO:0000313" key="4">
    <source>
        <dbReference type="Proteomes" id="UP000319769"/>
    </source>
</evidence>
<dbReference type="InterPro" id="IPR010872">
    <property type="entry name" value="MDMPI_C-term_domain"/>
</dbReference>
<comment type="caution">
    <text evidence="3">The sequence shown here is derived from an EMBL/GenBank/DDBJ whole genome shotgun (WGS) entry which is preliminary data.</text>
</comment>
<dbReference type="Pfam" id="PF11716">
    <property type="entry name" value="MDMPI_N"/>
    <property type="match status" value="1"/>
</dbReference>
<dbReference type="SUPFAM" id="SSF109854">
    <property type="entry name" value="DinB/YfiT-like putative metalloenzymes"/>
    <property type="match status" value="1"/>
</dbReference>
<sequence length="238" mass="25917">MQHAEFVAEIEKQSSALRTAAVSAGPDAPVPTCPRWTVSRLVGHLGRVQSWVRKALADPTGADTDPGRPPEDWETLLAWFDEQRTGLVAELSDPEKPAWLPFPRYPKVAASWARRQAHEAAIHRLDAEHALAPEPEVSYGAEFAADGVDELIAFMVPGRRDWTKTSATGSVVLYATDVQRGWRVDLAPGVPPEIRPGEGSGDLTITGTADQVYRRVWARPSEATVVGDTELLEPIASP</sequence>
<dbReference type="Pfam" id="PF07398">
    <property type="entry name" value="MDMPI_C"/>
    <property type="match status" value="1"/>
</dbReference>
<keyword evidence="3" id="KW-0413">Isomerase</keyword>
<organism evidence="3 4">
    <name type="scientific">Amycolatopsis acidicola</name>
    <dbReference type="NCBI Taxonomy" id="2596893"/>
    <lineage>
        <taxon>Bacteria</taxon>
        <taxon>Bacillati</taxon>
        <taxon>Actinomycetota</taxon>
        <taxon>Actinomycetes</taxon>
        <taxon>Pseudonocardiales</taxon>
        <taxon>Pseudonocardiaceae</taxon>
        <taxon>Amycolatopsis</taxon>
    </lineage>
</organism>
<reference evidence="3" key="1">
    <citation type="submission" date="2019-09" db="EMBL/GenBank/DDBJ databases">
        <authorList>
            <person name="Teo W.F.A."/>
            <person name="Duangmal K."/>
        </authorList>
    </citation>
    <scope>NUCLEOTIDE SEQUENCE [LARGE SCALE GENOMIC DNA]</scope>
    <source>
        <strain evidence="3">K81G1</strain>
    </source>
</reference>
<feature type="domain" description="MDMPI C-terminal" evidence="1">
    <location>
        <begin position="142"/>
        <end position="233"/>
    </location>
</feature>
<dbReference type="EMBL" id="VMNW02000006">
    <property type="protein sequence ID" value="KAA9164896.1"/>
    <property type="molecule type" value="Genomic_DNA"/>
</dbReference>
<dbReference type="InterPro" id="IPR034660">
    <property type="entry name" value="DinB/YfiT-like"/>
</dbReference>
<dbReference type="PANTHER" id="PTHR40758">
    <property type="entry name" value="CONSERVED PROTEIN"/>
    <property type="match status" value="1"/>
</dbReference>
<evidence type="ECO:0000259" key="1">
    <source>
        <dbReference type="Pfam" id="PF07398"/>
    </source>
</evidence>
<dbReference type="PANTHER" id="PTHR40758:SF1">
    <property type="entry name" value="CONSERVED PROTEIN"/>
    <property type="match status" value="1"/>
</dbReference>
<dbReference type="OrthoDB" id="3671213at2"/>
<dbReference type="Proteomes" id="UP000319769">
    <property type="component" value="Unassembled WGS sequence"/>
</dbReference>